<reference evidence="1 2" key="1">
    <citation type="submission" date="2020-04" db="EMBL/GenBank/DDBJ databases">
        <authorList>
            <person name="Hitch T.C.A."/>
            <person name="Wylensek D."/>
            <person name="Clavel T."/>
        </authorList>
    </citation>
    <scope>NUCLEOTIDE SEQUENCE [LARGE SCALE GENOMIC DNA]</scope>
    <source>
        <strain evidence="1 2">PG-251-APC-1</strain>
    </source>
</reference>
<dbReference type="Proteomes" id="UP000522333">
    <property type="component" value="Unassembled WGS sequence"/>
</dbReference>
<dbReference type="RefSeq" id="WP_168935752.1">
    <property type="nucleotide sequence ID" value="NZ_JABAFY010000025.1"/>
</dbReference>
<organism evidence="1 2">
    <name type="scientific">Desulfovibrio piger</name>
    <dbReference type="NCBI Taxonomy" id="901"/>
    <lineage>
        <taxon>Bacteria</taxon>
        <taxon>Pseudomonadati</taxon>
        <taxon>Thermodesulfobacteriota</taxon>
        <taxon>Desulfovibrionia</taxon>
        <taxon>Desulfovibrionales</taxon>
        <taxon>Desulfovibrionaceae</taxon>
        <taxon>Desulfovibrio</taxon>
    </lineage>
</organism>
<evidence type="ECO:0000313" key="2">
    <source>
        <dbReference type="Proteomes" id="UP000522333"/>
    </source>
</evidence>
<evidence type="ECO:0000313" key="1">
    <source>
        <dbReference type="EMBL" id="NME52387.1"/>
    </source>
</evidence>
<proteinExistence type="predicted"/>
<dbReference type="AlphaFoldDB" id="A0A848CJ47"/>
<dbReference type="EMBL" id="JABAFY010000025">
    <property type="protein sequence ID" value="NME52387.1"/>
    <property type="molecule type" value="Genomic_DNA"/>
</dbReference>
<comment type="caution">
    <text evidence="1">The sequence shown here is derived from an EMBL/GenBank/DDBJ whole genome shotgun (WGS) entry which is preliminary data.</text>
</comment>
<sequence length="159" mass="17474">MDETLPLVDSATLPDAEKKRLRNSHPLYGRMNGEVIWMAYEELGYDAEACATVMDAELDLRHRTVSLMATLEQSPDACCVLELPDAPCASCTACPDLTRLAIDAATPQWRQWLPPYAIGCRVHARLLSHTEAGQAGCRPPEGAALPRRQMLCPCLAPEK</sequence>
<name>A0A848CJ47_9BACT</name>
<accession>A0A848CJ47</accession>
<protein>
    <submittedName>
        <fullName evidence="1">Uncharacterized protein</fullName>
    </submittedName>
</protein>
<gene>
    <name evidence="1" type="ORF">HF854_07575</name>
</gene>